<evidence type="ECO:0000313" key="3">
    <source>
        <dbReference type="EMBL" id="GAA0159060.1"/>
    </source>
</evidence>
<feature type="domain" description="Integrase catalytic" evidence="2">
    <location>
        <begin position="12"/>
        <end position="180"/>
    </location>
</feature>
<dbReference type="InterPro" id="IPR036397">
    <property type="entry name" value="RNaseH_sf"/>
</dbReference>
<dbReference type="AlphaFoldDB" id="A0AAV3Q6B9"/>
<proteinExistence type="predicted"/>
<gene>
    <name evidence="3" type="ORF">LIER_43466</name>
</gene>
<dbReference type="Gene3D" id="3.30.420.10">
    <property type="entry name" value="Ribonuclease H-like superfamily/Ribonuclease H"/>
    <property type="match status" value="1"/>
</dbReference>
<dbReference type="InterPro" id="IPR057670">
    <property type="entry name" value="SH3_retrovirus"/>
</dbReference>
<protein>
    <recommendedName>
        <fullName evidence="2">Integrase catalytic domain-containing protein</fullName>
    </recommendedName>
</protein>
<comment type="caution">
    <text evidence="3">The sequence shown here is derived from an EMBL/GenBank/DDBJ whole genome shotgun (WGS) entry which is preliminary data.</text>
</comment>
<dbReference type="GO" id="GO:0015074">
    <property type="term" value="P:DNA integration"/>
    <property type="evidence" value="ECO:0007669"/>
    <property type="project" value="InterPro"/>
</dbReference>
<feature type="region of interest" description="Disordered" evidence="1">
    <location>
        <begin position="276"/>
        <end position="356"/>
    </location>
</feature>
<dbReference type="Proteomes" id="UP001454036">
    <property type="component" value="Unassembled WGS sequence"/>
</dbReference>
<feature type="compositionally biased region" description="Polar residues" evidence="1">
    <location>
        <begin position="309"/>
        <end position="329"/>
    </location>
</feature>
<dbReference type="InterPro" id="IPR012337">
    <property type="entry name" value="RNaseH-like_sf"/>
</dbReference>
<dbReference type="PROSITE" id="PS50994">
    <property type="entry name" value="INTEGRASE"/>
    <property type="match status" value="1"/>
</dbReference>
<evidence type="ECO:0000313" key="4">
    <source>
        <dbReference type="Proteomes" id="UP001454036"/>
    </source>
</evidence>
<dbReference type="GO" id="GO:0003676">
    <property type="term" value="F:nucleic acid binding"/>
    <property type="evidence" value="ECO:0007669"/>
    <property type="project" value="InterPro"/>
</dbReference>
<accession>A0AAV3Q6B9</accession>
<dbReference type="SUPFAM" id="SSF53098">
    <property type="entry name" value="Ribonuclease H-like"/>
    <property type="match status" value="1"/>
</dbReference>
<dbReference type="Pfam" id="PF00665">
    <property type="entry name" value="rve"/>
    <property type="match status" value="1"/>
</dbReference>
<dbReference type="InterPro" id="IPR001584">
    <property type="entry name" value="Integrase_cat-core"/>
</dbReference>
<evidence type="ECO:0000256" key="1">
    <source>
        <dbReference type="SAM" id="MobiDB-lite"/>
    </source>
</evidence>
<organism evidence="3 4">
    <name type="scientific">Lithospermum erythrorhizon</name>
    <name type="common">Purple gromwell</name>
    <name type="synonym">Lithospermum officinale var. erythrorhizon</name>
    <dbReference type="NCBI Taxonomy" id="34254"/>
    <lineage>
        <taxon>Eukaryota</taxon>
        <taxon>Viridiplantae</taxon>
        <taxon>Streptophyta</taxon>
        <taxon>Embryophyta</taxon>
        <taxon>Tracheophyta</taxon>
        <taxon>Spermatophyta</taxon>
        <taxon>Magnoliopsida</taxon>
        <taxon>eudicotyledons</taxon>
        <taxon>Gunneridae</taxon>
        <taxon>Pentapetalae</taxon>
        <taxon>asterids</taxon>
        <taxon>lamiids</taxon>
        <taxon>Boraginales</taxon>
        <taxon>Boraginaceae</taxon>
        <taxon>Boraginoideae</taxon>
        <taxon>Lithospermeae</taxon>
        <taxon>Lithospermum</taxon>
    </lineage>
</organism>
<evidence type="ECO:0000259" key="2">
    <source>
        <dbReference type="PROSITE" id="PS50994"/>
    </source>
</evidence>
<dbReference type="Pfam" id="PF25597">
    <property type="entry name" value="SH3_retrovirus"/>
    <property type="match status" value="1"/>
</dbReference>
<dbReference type="InterPro" id="IPR039537">
    <property type="entry name" value="Retrotran_Ty1/copia-like"/>
</dbReference>
<sequence length="356" mass="40738">MGKQHRIKFNKSSQRKAAILELMYSDVCGPMKVRTMGGNSYFVTFIDDHSRKVWIFTLKTKYQVTETFKDLHQLVKSETGKVLKCIRTDNGGEYIGEFDKYCKSKGIRHKQSVPKTPQHNGVAERINRTIVEKIKCRLSHASLPRHFWGEALVAAVQIINLSPSTTLNGSTPEKTWSGKDVSYKHLRIFGCIAYAHVPKDERTKLDFKSKKCVFLSFGDEKFGYKLYDLADKKIIRSRDVMFKENQTVKDLDKPEKLGNYNDDLVDWQDDIEEIDHSISDNPLPEPMINNEDNDHTSTDIDQPEENAEIEQSQTAASGTNTQIEDQTLQEVRRSSRVRTSSSRYSPNEYVLLSDGG</sequence>
<dbReference type="EMBL" id="BAABME010035489">
    <property type="protein sequence ID" value="GAA0159060.1"/>
    <property type="molecule type" value="Genomic_DNA"/>
</dbReference>
<dbReference type="PANTHER" id="PTHR42648">
    <property type="entry name" value="TRANSPOSASE, PUTATIVE-RELATED"/>
    <property type="match status" value="1"/>
</dbReference>
<name>A0AAV3Q6B9_LITER</name>
<dbReference type="PANTHER" id="PTHR42648:SF28">
    <property type="entry name" value="TRANSPOSON-ENCODED PROTEIN WITH RIBONUCLEASE H-LIKE AND RETROVIRUS ZINC FINGER-LIKE DOMAINS"/>
    <property type="match status" value="1"/>
</dbReference>
<keyword evidence="4" id="KW-1185">Reference proteome</keyword>
<reference evidence="3 4" key="1">
    <citation type="submission" date="2024-01" db="EMBL/GenBank/DDBJ databases">
        <title>The complete chloroplast genome sequence of Lithospermum erythrorhizon: insights into the phylogenetic relationship among Boraginaceae species and the maternal lineages of purple gromwells.</title>
        <authorList>
            <person name="Okada T."/>
            <person name="Watanabe K."/>
        </authorList>
    </citation>
    <scope>NUCLEOTIDE SEQUENCE [LARGE SCALE GENOMIC DNA]</scope>
</reference>